<reference evidence="10" key="1">
    <citation type="journal article" date="2015" name="Genome Announc.">
        <title>Draft genome sequence of the fungus Penicillium brasilianum MG11.</title>
        <authorList>
            <person name="Horn F."/>
            <person name="Linde J."/>
            <person name="Mattern D.J."/>
            <person name="Walther G."/>
            <person name="Guthke R."/>
            <person name="Brakhage A.A."/>
            <person name="Valiante V."/>
        </authorList>
    </citation>
    <scope>NUCLEOTIDE SEQUENCE [LARGE SCALE GENOMIC DNA]</scope>
    <source>
        <strain evidence="10">MG11</strain>
    </source>
</reference>
<sequence length="821" mass="90962">MTVHFLAMQQTPFRPANPNRSGSYELPPVQSVTGAFPPAPGLPSAPPSRPDSGMRMTHLLQPMPPIQQPQQPLPQASPLAQASLPLPQPQQMSAPGPAPSTSPYARFYDSASGSPAESGGLPDAPPMVTVPGGPGMYQTSPVGLPQSTPTPLQQKRAYRQRRKDPSCDACRERKVKCDATETSHCTECINRKVRCLFTKETNRRMSSIKQVQDLEKQLQTTKQQLQQLRSGMLRPDGMMDIEESSTAPIIKLPEIEYKPSRRPRPFITQDLTEVRSNLRQHGRGILKAPHPHQQQGSKSVVAAEGAPQLPPKEVADHLLAQYYHCIHSVLPVLHWPEFIEAYEKLYQMGSLTGVSSEWAAVLFGVFACGAVHTAEPTREEEGKKFVRISCGIIDVWQDEFNLDRVRAALLASIFLYEVNSKSASWVWIGSAVRVAQEIGLHIESGPWPELEGEMRKRLWWGLYTYDRLLALEMGKPVLINDQDCDIDLPCPVDDQSLAQGKYSEDQQTAPSPLLATIHVVRSIGQLTRTLRSTSISYATLETFERHFTICRTTFPAHLQLKEDTDLDPRSLAPIIYLQNARLLLHRHNISPYCQPGVRTAAVDYCVSIAIDTANILSRCMRSHSGTGDWRALFASSAGTLLCTHIWRCALFLLFRQEFAPALACVQASAAVGDDRAVNAACGRYLAFFLRCLLDRSQPGEIVHSEHDEAMMAYVSGDMQGTADGSWVWQGSETGANLENIPGLPAHAPAHADSQWEGWEWVEKTVAQLLGEKQRREYERRDVAMESRSDSSAMLAPQSAGSDTTERRSSSAHARMTIASII</sequence>
<evidence type="ECO:0000313" key="10">
    <source>
        <dbReference type="Proteomes" id="UP000042958"/>
    </source>
</evidence>
<evidence type="ECO:0000256" key="3">
    <source>
        <dbReference type="ARBA" id="ARBA00023125"/>
    </source>
</evidence>
<dbReference type="GO" id="GO:0006351">
    <property type="term" value="P:DNA-templated transcription"/>
    <property type="evidence" value="ECO:0007669"/>
    <property type="project" value="InterPro"/>
</dbReference>
<dbReference type="STRING" id="104259.A0A0F7VI31"/>
<dbReference type="InterPro" id="IPR036864">
    <property type="entry name" value="Zn2-C6_fun-type_DNA-bd_sf"/>
</dbReference>
<dbReference type="Pfam" id="PF04082">
    <property type="entry name" value="Fungal_trans"/>
    <property type="match status" value="1"/>
</dbReference>
<organism evidence="9 10">
    <name type="scientific">Penicillium brasilianum</name>
    <dbReference type="NCBI Taxonomy" id="104259"/>
    <lineage>
        <taxon>Eukaryota</taxon>
        <taxon>Fungi</taxon>
        <taxon>Dikarya</taxon>
        <taxon>Ascomycota</taxon>
        <taxon>Pezizomycotina</taxon>
        <taxon>Eurotiomycetes</taxon>
        <taxon>Eurotiomycetidae</taxon>
        <taxon>Eurotiales</taxon>
        <taxon>Aspergillaceae</taxon>
        <taxon>Penicillium</taxon>
    </lineage>
</organism>
<dbReference type="AlphaFoldDB" id="A0A0F7VI31"/>
<feature type="region of interest" description="Disordered" evidence="7">
    <location>
        <begin position="1"/>
        <end position="160"/>
    </location>
</feature>
<feature type="coiled-coil region" evidence="6">
    <location>
        <begin position="204"/>
        <end position="231"/>
    </location>
</feature>
<keyword evidence="6" id="KW-0175">Coiled coil</keyword>
<evidence type="ECO:0000259" key="8">
    <source>
        <dbReference type="PROSITE" id="PS50048"/>
    </source>
</evidence>
<dbReference type="EMBL" id="CDHK01000003">
    <property type="protein sequence ID" value="CEO59052.1"/>
    <property type="molecule type" value="Genomic_DNA"/>
</dbReference>
<keyword evidence="3" id="KW-0238">DNA-binding</keyword>
<evidence type="ECO:0000256" key="2">
    <source>
        <dbReference type="ARBA" id="ARBA00023015"/>
    </source>
</evidence>
<proteinExistence type="predicted"/>
<dbReference type="InterPro" id="IPR050987">
    <property type="entry name" value="AtrR-like"/>
</dbReference>
<dbReference type="GO" id="GO:0008270">
    <property type="term" value="F:zinc ion binding"/>
    <property type="evidence" value="ECO:0007669"/>
    <property type="project" value="InterPro"/>
</dbReference>
<dbReference type="Pfam" id="PF00172">
    <property type="entry name" value="Zn_clus"/>
    <property type="match status" value="1"/>
</dbReference>
<dbReference type="Proteomes" id="UP000042958">
    <property type="component" value="Unassembled WGS sequence"/>
</dbReference>
<feature type="compositionally biased region" description="Polar residues" evidence="7">
    <location>
        <begin position="8"/>
        <end position="22"/>
    </location>
</feature>
<dbReference type="SUPFAM" id="SSF57701">
    <property type="entry name" value="Zn2/Cys6 DNA-binding domain"/>
    <property type="match status" value="1"/>
</dbReference>
<evidence type="ECO:0000256" key="1">
    <source>
        <dbReference type="ARBA" id="ARBA00022723"/>
    </source>
</evidence>
<dbReference type="GO" id="GO:0003677">
    <property type="term" value="F:DNA binding"/>
    <property type="evidence" value="ECO:0007669"/>
    <property type="project" value="UniProtKB-KW"/>
</dbReference>
<evidence type="ECO:0000313" key="9">
    <source>
        <dbReference type="EMBL" id="CEO59052.1"/>
    </source>
</evidence>
<evidence type="ECO:0000256" key="4">
    <source>
        <dbReference type="ARBA" id="ARBA00023163"/>
    </source>
</evidence>
<feature type="compositionally biased region" description="Polar residues" evidence="7">
    <location>
        <begin position="137"/>
        <end position="153"/>
    </location>
</feature>
<dbReference type="SMART" id="SM00066">
    <property type="entry name" value="GAL4"/>
    <property type="match status" value="1"/>
</dbReference>
<feature type="compositionally biased region" description="Basic and acidic residues" evidence="7">
    <location>
        <begin position="776"/>
        <end position="788"/>
    </location>
</feature>
<accession>A0A0F7VI31</accession>
<evidence type="ECO:0000256" key="7">
    <source>
        <dbReference type="SAM" id="MobiDB-lite"/>
    </source>
</evidence>
<dbReference type="CDD" id="cd00067">
    <property type="entry name" value="GAL4"/>
    <property type="match status" value="1"/>
</dbReference>
<keyword evidence="5" id="KW-0539">Nucleus</keyword>
<keyword evidence="10" id="KW-1185">Reference proteome</keyword>
<keyword evidence="2" id="KW-0805">Transcription regulation</keyword>
<dbReference type="InterPro" id="IPR007219">
    <property type="entry name" value="XnlR_reg_dom"/>
</dbReference>
<evidence type="ECO:0000256" key="5">
    <source>
        <dbReference type="ARBA" id="ARBA00023242"/>
    </source>
</evidence>
<dbReference type="CDD" id="cd12148">
    <property type="entry name" value="fungal_TF_MHR"/>
    <property type="match status" value="1"/>
</dbReference>
<dbReference type="OrthoDB" id="2110361at2759"/>
<feature type="compositionally biased region" description="Low complexity" evidence="7">
    <location>
        <begin position="68"/>
        <end position="95"/>
    </location>
</feature>
<dbReference type="PROSITE" id="PS00463">
    <property type="entry name" value="ZN2_CY6_FUNGAL_1"/>
    <property type="match status" value="1"/>
</dbReference>
<feature type="compositionally biased region" description="Pro residues" evidence="7">
    <location>
        <begin position="37"/>
        <end position="49"/>
    </location>
</feature>
<name>A0A0F7VI31_PENBI</name>
<feature type="region of interest" description="Disordered" evidence="7">
    <location>
        <begin position="776"/>
        <end position="821"/>
    </location>
</feature>
<gene>
    <name evidence="9" type="ORF">PMG11_03741</name>
</gene>
<dbReference type="Gene3D" id="4.10.240.10">
    <property type="entry name" value="Zn(2)-C6 fungal-type DNA-binding domain"/>
    <property type="match status" value="1"/>
</dbReference>
<protein>
    <recommendedName>
        <fullName evidence="8">Zn(2)-C6 fungal-type domain-containing protein</fullName>
    </recommendedName>
</protein>
<keyword evidence="4" id="KW-0804">Transcription</keyword>
<evidence type="ECO:0000256" key="6">
    <source>
        <dbReference type="SAM" id="Coils"/>
    </source>
</evidence>
<dbReference type="InterPro" id="IPR001138">
    <property type="entry name" value="Zn2Cys6_DnaBD"/>
</dbReference>
<keyword evidence="1" id="KW-0479">Metal-binding</keyword>
<dbReference type="PANTHER" id="PTHR46910">
    <property type="entry name" value="TRANSCRIPTION FACTOR PDR1"/>
    <property type="match status" value="1"/>
</dbReference>
<dbReference type="SMART" id="SM00906">
    <property type="entry name" value="Fungal_trans"/>
    <property type="match status" value="1"/>
</dbReference>
<dbReference type="PROSITE" id="PS50048">
    <property type="entry name" value="ZN2_CY6_FUNGAL_2"/>
    <property type="match status" value="1"/>
</dbReference>
<dbReference type="GO" id="GO:0000981">
    <property type="term" value="F:DNA-binding transcription factor activity, RNA polymerase II-specific"/>
    <property type="evidence" value="ECO:0007669"/>
    <property type="project" value="InterPro"/>
</dbReference>
<feature type="domain" description="Zn(2)-C6 fungal-type" evidence="8">
    <location>
        <begin position="166"/>
        <end position="197"/>
    </location>
</feature>
<dbReference type="PANTHER" id="PTHR46910:SF1">
    <property type="entry name" value="MISCELLANEOUS ZN(II)2CYS6 TRANSCRIPTION FACTOR (EUROFUNG)-RELATED"/>
    <property type="match status" value="1"/>
</dbReference>